<feature type="transmembrane region" description="Helical" evidence="11">
    <location>
        <begin position="222"/>
        <end position="240"/>
    </location>
</feature>
<reference evidence="13 14" key="1">
    <citation type="journal article" date="2017" name="Mycologia">
        <title>Bifiguratus adelaidae, gen. et sp. nov., a new member of Mucoromycotina in endophytic and soil-dwelling habitats.</title>
        <authorList>
            <person name="Torres-Cruz T.J."/>
            <person name="Billingsley Tobias T.L."/>
            <person name="Almatruk M."/>
            <person name="Hesse C."/>
            <person name="Kuske C.R."/>
            <person name="Desiro A."/>
            <person name="Benucci G.M."/>
            <person name="Bonito G."/>
            <person name="Stajich J.E."/>
            <person name="Dunlap C."/>
            <person name="Arnold A.E."/>
            <person name="Porras-Alfaro A."/>
        </authorList>
    </citation>
    <scope>NUCLEOTIDE SEQUENCE [LARGE SCALE GENOMIC DNA]</scope>
    <source>
        <strain evidence="13 14">AZ0501</strain>
    </source>
</reference>
<feature type="transmembrane region" description="Helical" evidence="11">
    <location>
        <begin position="276"/>
        <end position="298"/>
    </location>
</feature>
<evidence type="ECO:0000256" key="9">
    <source>
        <dbReference type="ARBA" id="ARBA00023136"/>
    </source>
</evidence>
<evidence type="ECO:0000256" key="6">
    <source>
        <dbReference type="ARBA" id="ARBA00022837"/>
    </source>
</evidence>
<feature type="transmembrane region" description="Helical" evidence="11">
    <location>
        <begin position="83"/>
        <end position="102"/>
    </location>
</feature>
<dbReference type="GO" id="GO:0015369">
    <property type="term" value="F:calcium:proton antiporter activity"/>
    <property type="evidence" value="ECO:0007669"/>
    <property type="project" value="InterPro"/>
</dbReference>
<evidence type="ECO:0000313" key="13">
    <source>
        <dbReference type="EMBL" id="OZJ03823.1"/>
    </source>
</evidence>
<dbReference type="EMBL" id="MVBO01000067">
    <property type="protein sequence ID" value="OZJ03823.1"/>
    <property type="molecule type" value="Genomic_DNA"/>
</dbReference>
<feature type="non-terminal residue" evidence="13">
    <location>
        <position position="646"/>
    </location>
</feature>
<protein>
    <recommendedName>
        <fullName evidence="12">UBC core domain-containing protein</fullName>
    </recommendedName>
</protein>
<evidence type="ECO:0000256" key="2">
    <source>
        <dbReference type="ARBA" id="ARBA00008170"/>
    </source>
</evidence>
<dbReference type="Proteomes" id="UP000242875">
    <property type="component" value="Unassembled WGS sequence"/>
</dbReference>
<evidence type="ECO:0000313" key="14">
    <source>
        <dbReference type="Proteomes" id="UP000242875"/>
    </source>
</evidence>
<dbReference type="PANTHER" id="PTHR31503:SF22">
    <property type="entry name" value="VACUOLAR CALCIUM ION TRANSPORTER"/>
    <property type="match status" value="1"/>
</dbReference>
<dbReference type="Pfam" id="PF00179">
    <property type="entry name" value="UQ_con"/>
    <property type="match status" value="1"/>
</dbReference>
<accession>A0A261XZP9</accession>
<dbReference type="SMART" id="SM00212">
    <property type="entry name" value="UBCc"/>
    <property type="match status" value="1"/>
</dbReference>
<dbReference type="SUPFAM" id="SSF54495">
    <property type="entry name" value="UBC-like"/>
    <property type="match status" value="1"/>
</dbReference>
<gene>
    <name evidence="13" type="ORF">BZG36_03828</name>
</gene>
<dbReference type="GO" id="GO:0012505">
    <property type="term" value="C:endomembrane system"/>
    <property type="evidence" value="ECO:0007669"/>
    <property type="project" value="UniProtKB-SubCell"/>
</dbReference>
<keyword evidence="6" id="KW-0106">Calcium</keyword>
<dbReference type="InterPro" id="IPR004713">
    <property type="entry name" value="CaH_exchang"/>
</dbReference>
<feature type="transmembrane region" description="Helical" evidence="11">
    <location>
        <begin position="318"/>
        <end position="337"/>
    </location>
</feature>
<dbReference type="AlphaFoldDB" id="A0A261XZP9"/>
<keyword evidence="8" id="KW-0406">Ion transport</keyword>
<feature type="compositionally biased region" description="Polar residues" evidence="10">
    <location>
        <begin position="566"/>
        <end position="577"/>
    </location>
</feature>
<comment type="similarity">
    <text evidence="2">Belongs to the Ca(2+):cation antiporter (CaCA) (TC 2.A.19) family.</text>
</comment>
<comment type="subcellular location">
    <subcellularLocation>
        <location evidence="1">Endomembrane system</location>
        <topology evidence="1">Multi-pass membrane protein</topology>
    </subcellularLocation>
</comment>
<keyword evidence="9 11" id="KW-0472">Membrane</keyword>
<dbReference type="Gene3D" id="3.10.110.10">
    <property type="entry name" value="Ubiquitin Conjugating Enzyme"/>
    <property type="match status" value="1"/>
</dbReference>
<keyword evidence="3" id="KW-0813">Transport</keyword>
<feature type="transmembrane region" description="Helical" evidence="11">
    <location>
        <begin position="147"/>
        <end position="167"/>
    </location>
</feature>
<evidence type="ECO:0000256" key="5">
    <source>
        <dbReference type="ARBA" id="ARBA00022692"/>
    </source>
</evidence>
<feature type="transmembrane region" description="Helical" evidence="11">
    <location>
        <begin position="344"/>
        <end position="370"/>
    </location>
</feature>
<comment type="caution">
    <text evidence="13">The sequence shown here is derived from an EMBL/GenBank/DDBJ whole genome shotgun (WGS) entry which is preliminary data.</text>
</comment>
<feature type="transmembrane region" description="Helical" evidence="11">
    <location>
        <begin position="55"/>
        <end position="77"/>
    </location>
</feature>
<evidence type="ECO:0000256" key="8">
    <source>
        <dbReference type="ARBA" id="ARBA00023065"/>
    </source>
</evidence>
<dbReference type="GO" id="GO:0006874">
    <property type="term" value="P:intracellular calcium ion homeostasis"/>
    <property type="evidence" value="ECO:0007669"/>
    <property type="project" value="TreeGrafter"/>
</dbReference>
<keyword evidence="4" id="KW-0109">Calcium transport</keyword>
<evidence type="ECO:0000256" key="1">
    <source>
        <dbReference type="ARBA" id="ARBA00004127"/>
    </source>
</evidence>
<feature type="region of interest" description="Disordered" evidence="10">
    <location>
        <begin position="1"/>
        <end position="25"/>
    </location>
</feature>
<dbReference type="InterPro" id="IPR044880">
    <property type="entry name" value="NCX_ion-bd_dom_sf"/>
</dbReference>
<feature type="region of interest" description="Disordered" evidence="10">
    <location>
        <begin position="501"/>
        <end position="577"/>
    </location>
</feature>
<dbReference type="Pfam" id="PF01699">
    <property type="entry name" value="Na_Ca_ex"/>
    <property type="match status" value="2"/>
</dbReference>
<feature type="transmembrane region" description="Helical" evidence="11">
    <location>
        <begin position="376"/>
        <end position="397"/>
    </location>
</feature>
<dbReference type="NCBIfam" id="TIGR00846">
    <property type="entry name" value="caca2"/>
    <property type="match status" value="1"/>
</dbReference>
<keyword evidence="14" id="KW-1185">Reference proteome</keyword>
<dbReference type="OrthoDB" id="1699231at2759"/>
<feature type="domain" description="UBC core" evidence="12">
    <location>
        <begin position="325"/>
        <end position="500"/>
    </location>
</feature>
<dbReference type="NCBIfam" id="TIGR00378">
    <property type="entry name" value="cax"/>
    <property type="match status" value="1"/>
</dbReference>
<proteinExistence type="inferred from homology"/>
<feature type="transmembrane region" description="Helical" evidence="11">
    <location>
        <begin position="114"/>
        <end position="135"/>
    </location>
</feature>
<evidence type="ECO:0000256" key="10">
    <source>
        <dbReference type="SAM" id="MobiDB-lite"/>
    </source>
</evidence>
<evidence type="ECO:0000259" key="12">
    <source>
        <dbReference type="PROSITE" id="PS50127"/>
    </source>
</evidence>
<dbReference type="InterPro" id="IPR004798">
    <property type="entry name" value="CAX-like"/>
</dbReference>
<evidence type="ECO:0000256" key="7">
    <source>
        <dbReference type="ARBA" id="ARBA00022989"/>
    </source>
</evidence>
<evidence type="ECO:0000256" key="3">
    <source>
        <dbReference type="ARBA" id="ARBA00022448"/>
    </source>
</evidence>
<evidence type="ECO:0000256" key="4">
    <source>
        <dbReference type="ARBA" id="ARBA00022568"/>
    </source>
</evidence>
<keyword evidence="7 11" id="KW-1133">Transmembrane helix</keyword>
<feature type="compositionally biased region" description="Basic and acidic residues" evidence="10">
    <location>
        <begin position="509"/>
        <end position="542"/>
    </location>
</feature>
<name>A0A261XZP9_9FUNG</name>
<evidence type="ECO:0000256" key="11">
    <source>
        <dbReference type="SAM" id="Phobius"/>
    </source>
</evidence>
<keyword evidence="5 11" id="KW-0812">Transmembrane</keyword>
<dbReference type="InterPro" id="IPR004837">
    <property type="entry name" value="NaCa_Exmemb"/>
</dbReference>
<organism evidence="13 14">
    <name type="scientific">Bifiguratus adelaidae</name>
    <dbReference type="NCBI Taxonomy" id="1938954"/>
    <lineage>
        <taxon>Eukaryota</taxon>
        <taxon>Fungi</taxon>
        <taxon>Fungi incertae sedis</taxon>
        <taxon>Mucoromycota</taxon>
        <taxon>Mucoromycotina</taxon>
        <taxon>Endogonomycetes</taxon>
        <taxon>Endogonales</taxon>
        <taxon>Endogonales incertae sedis</taxon>
        <taxon>Bifiguratus</taxon>
    </lineage>
</organism>
<dbReference type="GO" id="GO:0000329">
    <property type="term" value="C:fungal-type vacuole membrane"/>
    <property type="evidence" value="ECO:0007669"/>
    <property type="project" value="TreeGrafter"/>
</dbReference>
<sequence length="646" mass="70261">MDKVAHLFHGTPTPEQPVEQKRSSRRLTGRVWTSTSHVGLTEKAKPPILQQLKSVLLASWVNVLCLLIPFGIASHFVGWPPTATFIINFFAIVPLAKLLGFVTEELAMRTGETIGGLLNATFGNAVELIISIIALTQNPPLIRVVQASMLGSILSNICLVLGCCFLFGGIRFKEQAFNVTAAQTSAALMAIATSALLLPAAFYGSVSGSQSVSTIDNNILSISRATAVILLIVYASYLFFQLKTHVHLPGRVSEDREGGVRETPAEEEGETPTLSLATAIFLLVIVTVLVALCAEFLVDAIQEVVQQWGLTQTFVGLILLPIVGNAAEHVTAVTVAIKNKMDLAIGVAVGSSMQIALLVTPLMVIIGWGMNVPMSLYFNVYETAVMFITVLIVNYLINVSMLPRLGTAINMLFFGAFREEDKTEFTVDLLGAKDTPYADGVFRLKVQVGDSLETVLISISVLLGDPNPDDPLDADIAAEYKSNRKLFREKAREHTRRYAISESVVDSSRSSDKDKDNASIPTEKGKGKEDMAPVEEPLKDENSLDETETSSTFIPSKPSIPMQPVKTETSRMSTSKRLNLKAKRLPEEPSSGRKIKSLKIAKIYMDYADAQSAFFSTLGEMIFSLKTPEGAVRIDMGDIATDRRVA</sequence>
<dbReference type="PANTHER" id="PTHR31503">
    <property type="entry name" value="VACUOLAR CALCIUM ION TRANSPORTER"/>
    <property type="match status" value="1"/>
</dbReference>
<dbReference type="PROSITE" id="PS50127">
    <property type="entry name" value="UBC_2"/>
    <property type="match status" value="1"/>
</dbReference>
<dbReference type="Gene3D" id="1.20.1420.30">
    <property type="entry name" value="NCX, central ion-binding region"/>
    <property type="match status" value="2"/>
</dbReference>
<dbReference type="InterPro" id="IPR016135">
    <property type="entry name" value="UBQ-conjugating_enzyme/RWD"/>
</dbReference>
<feature type="transmembrane region" description="Helical" evidence="11">
    <location>
        <begin position="179"/>
        <end position="202"/>
    </location>
</feature>
<dbReference type="InterPro" id="IPR000608">
    <property type="entry name" value="UBC"/>
</dbReference>